<feature type="region of interest" description="Disordered" evidence="3">
    <location>
        <begin position="822"/>
        <end position="841"/>
    </location>
</feature>
<dbReference type="InterPro" id="IPR027417">
    <property type="entry name" value="P-loop_NTPase"/>
</dbReference>
<dbReference type="InterPro" id="IPR000792">
    <property type="entry name" value="Tscrpt_reg_LuxR_C"/>
</dbReference>
<evidence type="ECO:0000313" key="6">
    <source>
        <dbReference type="Proteomes" id="UP000778578"/>
    </source>
</evidence>
<feature type="domain" description="HTH luxR-type" evidence="4">
    <location>
        <begin position="835"/>
        <end position="900"/>
    </location>
</feature>
<dbReference type="SUPFAM" id="SSF46894">
    <property type="entry name" value="C-terminal effector domain of the bipartite response regulators"/>
    <property type="match status" value="1"/>
</dbReference>
<dbReference type="PANTHER" id="PTHR16305">
    <property type="entry name" value="TESTICULAR SOLUBLE ADENYLYL CYCLASE"/>
    <property type="match status" value="1"/>
</dbReference>
<dbReference type="Gene3D" id="3.40.50.300">
    <property type="entry name" value="P-loop containing nucleotide triphosphate hydrolases"/>
    <property type="match status" value="1"/>
</dbReference>
<dbReference type="Pfam" id="PF13191">
    <property type="entry name" value="AAA_16"/>
    <property type="match status" value="1"/>
</dbReference>
<dbReference type="Pfam" id="PF00196">
    <property type="entry name" value="GerE"/>
    <property type="match status" value="1"/>
</dbReference>
<sequence length="913" mass="98417">MIGRDEELRTVRGLLTDAAAGRGSALLIHGTAGVGKSAVLRTAGAEAAGRGFRVLRASGVETEQWLPFAALQQLLQSTVPGIRTLPAPLRLALDDVFRPAEGEPAIFRIGLAVLELLADAADRRPVLVLVDDVQWIDSSSRDVLRFVSRRTRHLPILVLAAGRTHSFDSFSLSAHPDLRLEPLGEQAATRLLDAGAPELSPAVRSFVLEHAAGNPLALVELPKSVRGVPAQADNLPLTLRLEAAFAARTDSASRECRAFLLALAAEPHAPLDRLLEASSRLCGSPVSVDALQQAVEADLVTLVGRTPEFQHPLMRSAIYTRAAVAERLAAHRALAAVMDDLPDRHLMHLASSTLGPDEELAARLERFADASQAGGKPAAAIPALRQAAELVLDAGRRTDILVRAAELAGEINDRAQTQALLNRADMNELGPVARARLMVVSDKAAFEPDEPQRRIHDMVTAAAPAFDTGARDVAENLLWRAAARCFFQDGDARVRAQAAQELDRWDPDPDAPLVLLVRAYTEPYRYGTDLVERLASRSPDRDDGRTQHFLGSGAMAVGESSSAARFMALASAAWRSQGRLGLLARSLAASWPRPYLGQLDQAREESAEGLVLAEETGEWIVWLGLKATAGLVAAMRGENEEAARSQRELRGHSLFSAMPYAAVTAQQTDALLALYGGRPAEAYELLARAFDPDDPHYHSVRRWLLAPDLADAAVAAGTVEPVREVLAGLPELARELPSEMMVVARVYTDAVLAPDDLAEEAYAAALAALPAAWTLSHARLHLHHGRWLRRQRRNVDARTPLRLARDEFDRIGARPWAEASREQLRAAGASGGRRNATRGVQLSAQQRQIAELASQGLSNREIGERLFISHRTVGAHLYQIYPRLGVTSRGKLAAALATLDQGTPAGGAPGRTA</sequence>
<comment type="caution">
    <text evidence="5">The sequence shown here is derived from an EMBL/GenBank/DDBJ whole genome shotgun (WGS) entry which is preliminary data.</text>
</comment>
<dbReference type="SMART" id="SM00421">
    <property type="entry name" value="HTH_LUXR"/>
    <property type="match status" value="1"/>
</dbReference>
<organism evidence="5 6">
    <name type="scientific">Actinacidiphila acidipaludis</name>
    <dbReference type="NCBI Taxonomy" id="2873382"/>
    <lineage>
        <taxon>Bacteria</taxon>
        <taxon>Bacillati</taxon>
        <taxon>Actinomycetota</taxon>
        <taxon>Actinomycetes</taxon>
        <taxon>Kitasatosporales</taxon>
        <taxon>Streptomycetaceae</taxon>
        <taxon>Actinacidiphila</taxon>
    </lineage>
</organism>
<evidence type="ECO:0000259" key="4">
    <source>
        <dbReference type="PROSITE" id="PS50043"/>
    </source>
</evidence>
<accession>A0ABS7PZ17</accession>
<dbReference type="CDD" id="cd06170">
    <property type="entry name" value="LuxR_C_like"/>
    <property type="match status" value="1"/>
</dbReference>
<dbReference type="InterPro" id="IPR036388">
    <property type="entry name" value="WH-like_DNA-bd_sf"/>
</dbReference>
<feature type="compositionally biased region" description="Low complexity" evidence="3">
    <location>
        <begin position="825"/>
        <end position="839"/>
    </location>
</feature>
<keyword evidence="6" id="KW-1185">Reference proteome</keyword>
<dbReference type="InterPro" id="IPR041664">
    <property type="entry name" value="AAA_16"/>
</dbReference>
<reference evidence="5 6" key="1">
    <citation type="submission" date="2021-08" db="EMBL/GenBank/DDBJ databases">
        <title>WGS of actinomycetes from Thailand.</title>
        <authorList>
            <person name="Thawai C."/>
        </authorList>
    </citation>
    <scope>NUCLEOTIDE SEQUENCE [LARGE SCALE GENOMIC DNA]</scope>
    <source>
        <strain evidence="5 6">PLK6-54</strain>
    </source>
</reference>
<dbReference type="InterPro" id="IPR016032">
    <property type="entry name" value="Sig_transdc_resp-reg_C-effctor"/>
</dbReference>
<proteinExistence type="predicted"/>
<evidence type="ECO:0000256" key="3">
    <source>
        <dbReference type="SAM" id="MobiDB-lite"/>
    </source>
</evidence>
<keyword evidence="1" id="KW-0547">Nucleotide-binding</keyword>
<dbReference type="PROSITE" id="PS50043">
    <property type="entry name" value="HTH_LUXR_2"/>
    <property type="match status" value="1"/>
</dbReference>
<name>A0ABS7PZ17_9ACTN</name>
<evidence type="ECO:0000256" key="2">
    <source>
        <dbReference type="ARBA" id="ARBA00022840"/>
    </source>
</evidence>
<gene>
    <name evidence="5" type="ORF">K7862_00550</name>
</gene>
<protein>
    <submittedName>
        <fullName evidence="5">LuxR family transcriptional regulator</fullName>
    </submittedName>
</protein>
<evidence type="ECO:0000313" key="5">
    <source>
        <dbReference type="EMBL" id="MBY8876132.1"/>
    </source>
</evidence>
<dbReference type="PANTHER" id="PTHR16305:SF35">
    <property type="entry name" value="TRANSCRIPTIONAL ACTIVATOR DOMAIN"/>
    <property type="match status" value="1"/>
</dbReference>
<evidence type="ECO:0000256" key="1">
    <source>
        <dbReference type="ARBA" id="ARBA00022741"/>
    </source>
</evidence>
<dbReference type="SUPFAM" id="SSF52540">
    <property type="entry name" value="P-loop containing nucleoside triphosphate hydrolases"/>
    <property type="match status" value="1"/>
</dbReference>
<dbReference type="EMBL" id="JAINZZ010000001">
    <property type="protein sequence ID" value="MBY8876132.1"/>
    <property type="molecule type" value="Genomic_DNA"/>
</dbReference>
<dbReference type="RefSeq" id="WP_222959413.1">
    <property type="nucleotide sequence ID" value="NZ_JAINZZ010000001.1"/>
</dbReference>
<dbReference type="Gene3D" id="1.10.10.10">
    <property type="entry name" value="Winged helix-like DNA-binding domain superfamily/Winged helix DNA-binding domain"/>
    <property type="match status" value="1"/>
</dbReference>
<keyword evidence="2" id="KW-0067">ATP-binding</keyword>
<dbReference type="Proteomes" id="UP000778578">
    <property type="component" value="Unassembled WGS sequence"/>
</dbReference>
<dbReference type="PRINTS" id="PR00038">
    <property type="entry name" value="HTHLUXR"/>
</dbReference>